<feature type="compositionally biased region" description="Basic residues" evidence="1">
    <location>
        <begin position="392"/>
        <end position="401"/>
    </location>
</feature>
<dbReference type="InterPro" id="IPR000595">
    <property type="entry name" value="cNMP-bd_dom"/>
</dbReference>
<reference evidence="3" key="1">
    <citation type="submission" date="2021-02" db="EMBL/GenBank/DDBJ databases">
        <authorList>
            <person name="Dougan E. K."/>
            <person name="Rhodes N."/>
            <person name="Thang M."/>
            <person name="Chan C."/>
        </authorList>
    </citation>
    <scope>NUCLEOTIDE SEQUENCE</scope>
</reference>
<feature type="compositionally biased region" description="Low complexity" evidence="1">
    <location>
        <begin position="435"/>
        <end position="449"/>
    </location>
</feature>
<dbReference type="EMBL" id="CAJNIZ010043194">
    <property type="protein sequence ID" value="CAE7653274.1"/>
    <property type="molecule type" value="Genomic_DNA"/>
</dbReference>
<feature type="compositionally biased region" description="Polar residues" evidence="1">
    <location>
        <begin position="9"/>
        <end position="21"/>
    </location>
</feature>
<dbReference type="InterPro" id="IPR018490">
    <property type="entry name" value="cNMP-bd_dom_sf"/>
</dbReference>
<feature type="domain" description="Cyclic nucleotide-binding" evidence="2">
    <location>
        <begin position="96"/>
        <end position="200"/>
    </location>
</feature>
<dbReference type="InterPro" id="IPR018488">
    <property type="entry name" value="cNMP-bd_CS"/>
</dbReference>
<dbReference type="SUPFAM" id="SSF51206">
    <property type="entry name" value="cAMP-binding domain-like"/>
    <property type="match status" value="1"/>
</dbReference>
<proteinExistence type="predicted"/>
<name>A0A812W0S7_SYMPI</name>
<dbReference type="InterPro" id="IPR014710">
    <property type="entry name" value="RmlC-like_jellyroll"/>
</dbReference>
<accession>A0A812W0S7</accession>
<dbReference type="OrthoDB" id="423960at2759"/>
<organism evidence="3 4">
    <name type="scientific">Symbiodinium pilosum</name>
    <name type="common">Dinoflagellate</name>
    <dbReference type="NCBI Taxonomy" id="2952"/>
    <lineage>
        <taxon>Eukaryota</taxon>
        <taxon>Sar</taxon>
        <taxon>Alveolata</taxon>
        <taxon>Dinophyceae</taxon>
        <taxon>Suessiales</taxon>
        <taxon>Symbiodiniaceae</taxon>
        <taxon>Symbiodinium</taxon>
    </lineage>
</organism>
<feature type="region of interest" description="Disordered" evidence="1">
    <location>
        <begin position="1"/>
        <end position="43"/>
    </location>
</feature>
<dbReference type="SMART" id="SM00100">
    <property type="entry name" value="cNMP"/>
    <property type="match status" value="1"/>
</dbReference>
<dbReference type="CDD" id="cd00038">
    <property type="entry name" value="CAP_ED"/>
    <property type="match status" value="1"/>
</dbReference>
<evidence type="ECO:0000313" key="4">
    <source>
        <dbReference type="Proteomes" id="UP000649617"/>
    </source>
</evidence>
<dbReference type="PROSITE" id="PS00889">
    <property type="entry name" value="CNMP_BINDING_2"/>
    <property type="match status" value="1"/>
</dbReference>
<evidence type="ECO:0000256" key="1">
    <source>
        <dbReference type="SAM" id="MobiDB-lite"/>
    </source>
</evidence>
<feature type="region of interest" description="Disordered" evidence="1">
    <location>
        <begin position="389"/>
        <end position="478"/>
    </location>
</feature>
<dbReference type="PROSITE" id="PS50042">
    <property type="entry name" value="CNMP_BINDING_3"/>
    <property type="match status" value="1"/>
</dbReference>
<evidence type="ECO:0000313" key="3">
    <source>
        <dbReference type="EMBL" id="CAE7653274.1"/>
    </source>
</evidence>
<dbReference type="Gene3D" id="2.60.120.10">
    <property type="entry name" value="Jelly Rolls"/>
    <property type="match status" value="1"/>
</dbReference>
<evidence type="ECO:0000259" key="2">
    <source>
        <dbReference type="PROSITE" id="PS50042"/>
    </source>
</evidence>
<dbReference type="AlphaFoldDB" id="A0A812W0S7"/>
<comment type="caution">
    <text evidence="3">The sequence shown here is derived from an EMBL/GenBank/DDBJ whole genome shotgun (WGS) entry which is preliminary data.</text>
</comment>
<gene>
    <name evidence="3" type="ORF">SPIL2461_LOCUS17490</name>
</gene>
<keyword evidence="4" id="KW-1185">Reference proteome</keyword>
<sequence>MDVDDLDSLGSNSNKGSQASVASDDGDSSFTAPPPPLLSPSAHNYARVKQERLRMGEVDSFRGINSADISQEQAQQSIEDSRFRTKVEAVLKRLLAFARSPGELATFLATELHTSKVRSGYALCLIGEPADSMMVLVDGYAQVHAKEIGAVGVLGPGASFGEAALMGLLHVRTATVQALQDCVVVELRQEVLERAKFRRIKESLLLLAYERCQQSQQCVPMCALPLGISPQDPCAAIVALHAERLDIPPGEAWLPMPDSHPAGPHFGVLVAGFAHVEVGGRRITRLKAGSLVPEGVLADSGALIRAASNCLAYRVQQLASDRGYGYDRCREHERQTREALLQRLRTAIKPSVPTSSTSRPATSPCSFQKAKLAPQCLLKAPPVFPVEEIRRKIPQRRKKGSKAFEQKAVERTGQAPVKSSSTSRLDRSRSYGCPSHRSSSKTRSASQGSMSRSDSKSSHGALPVVHPSALPSGVSKGPRKRFTQVFDVAPAGDLYHCTSMNRPATVG</sequence>
<protein>
    <recommendedName>
        <fullName evidence="2">Cyclic nucleotide-binding domain-containing protein</fullName>
    </recommendedName>
</protein>
<dbReference type="Proteomes" id="UP000649617">
    <property type="component" value="Unassembled WGS sequence"/>
</dbReference>
<dbReference type="Pfam" id="PF00027">
    <property type="entry name" value="cNMP_binding"/>
    <property type="match status" value="1"/>
</dbReference>